<evidence type="ECO:0000256" key="2">
    <source>
        <dbReference type="ARBA" id="ARBA00012528"/>
    </source>
</evidence>
<evidence type="ECO:0000256" key="8">
    <source>
        <dbReference type="SAM" id="Coils"/>
    </source>
</evidence>
<dbReference type="Proteomes" id="UP000802098">
    <property type="component" value="Unassembled WGS sequence"/>
</dbReference>
<dbReference type="SUPFAM" id="SSF55073">
    <property type="entry name" value="Nucleotide cyclase"/>
    <property type="match status" value="1"/>
</dbReference>
<evidence type="ECO:0000313" key="13">
    <source>
        <dbReference type="Proteomes" id="UP000802098"/>
    </source>
</evidence>
<keyword evidence="5 9" id="KW-1133">Transmembrane helix</keyword>
<organism evidence="12 13">
    <name type="scientific">Rubrivivax benzoatilyticus</name>
    <dbReference type="NCBI Taxonomy" id="316997"/>
    <lineage>
        <taxon>Bacteria</taxon>
        <taxon>Pseudomonadati</taxon>
        <taxon>Pseudomonadota</taxon>
        <taxon>Betaproteobacteria</taxon>
        <taxon>Burkholderiales</taxon>
        <taxon>Sphaerotilaceae</taxon>
        <taxon>Rubrivivax</taxon>
    </lineage>
</organism>
<comment type="subcellular location">
    <subcellularLocation>
        <location evidence="1">Cell membrane</location>
        <topology evidence="1">Multi-pass membrane protein</topology>
    </subcellularLocation>
</comment>
<dbReference type="InterPro" id="IPR050469">
    <property type="entry name" value="Diguanylate_Cyclase"/>
</dbReference>
<evidence type="ECO:0000256" key="9">
    <source>
        <dbReference type="SAM" id="Phobius"/>
    </source>
</evidence>
<dbReference type="NCBIfam" id="TIGR00254">
    <property type="entry name" value="GGDEF"/>
    <property type="match status" value="1"/>
</dbReference>
<dbReference type="InterPro" id="IPR033479">
    <property type="entry name" value="dCache_1"/>
</dbReference>
<evidence type="ECO:0000256" key="1">
    <source>
        <dbReference type="ARBA" id="ARBA00004651"/>
    </source>
</evidence>
<dbReference type="InterPro" id="IPR029787">
    <property type="entry name" value="Nucleotide_cyclase"/>
</dbReference>
<dbReference type="CDD" id="cd01949">
    <property type="entry name" value="GGDEF"/>
    <property type="match status" value="1"/>
</dbReference>
<dbReference type="EC" id="2.7.7.65" evidence="2"/>
<keyword evidence="4 9" id="KW-0812">Transmembrane</keyword>
<name>A0ABX0I054_9BURK</name>
<comment type="catalytic activity">
    <reaction evidence="7">
        <text>2 GTP = 3',3'-c-di-GMP + 2 diphosphate</text>
        <dbReference type="Rhea" id="RHEA:24898"/>
        <dbReference type="ChEBI" id="CHEBI:33019"/>
        <dbReference type="ChEBI" id="CHEBI:37565"/>
        <dbReference type="ChEBI" id="CHEBI:58805"/>
        <dbReference type="EC" id="2.7.7.65"/>
    </reaction>
</comment>
<dbReference type="Gene3D" id="3.30.450.20">
    <property type="entry name" value="PAS domain"/>
    <property type="match status" value="1"/>
</dbReference>
<proteinExistence type="predicted"/>
<reference evidence="12 13" key="1">
    <citation type="submission" date="2020-03" db="EMBL/GenBank/DDBJ databases">
        <title>Rubrivivax benzoatilyticus JA2 (sequenced after 10 years sub-culturing).</title>
        <authorList>
            <person name="Gupta D."/>
            <person name="Chintalapati S."/>
            <person name="Chintalapati V.R."/>
        </authorList>
    </citation>
    <scope>NUCLEOTIDE SEQUENCE [LARGE SCALE GENOMIC DNA]</scope>
    <source>
        <strain evidence="12 13">JA2-Mal</strain>
    </source>
</reference>
<dbReference type="PROSITE" id="PS50887">
    <property type="entry name" value="GGDEF"/>
    <property type="match status" value="1"/>
</dbReference>
<dbReference type="PANTHER" id="PTHR45138:SF9">
    <property type="entry name" value="DIGUANYLATE CYCLASE DGCM-RELATED"/>
    <property type="match status" value="1"/>
</dbReference>
<comment type="caution">
    <text evidence="12">The sequence shown here is derived from an EMBL/GenBank/DDBJ whole genome shotgun (WGS) entry which is preliminary data.</text>
</comment>
<feature type="transmembrane region" description="Helical" evidence="9">
    <location>
        <begin position="292"/>
        <end position="311"/>
    </location>
</feature>
<dbReference type="PROSITE" id="PS50885">
    <property type="entry name" value="HAMP"/>
    <property type="match status" value="1"/>
</dbReference>
<dbReference type="PANTHER" id="PTHR45138">
    <property type="entry name" value="REGULATORY COMPONENTS OF SENSORY TRANSDUCTION SYSTEM"/>
    <property type="match status" value="1"/>
</dbReference>
<dbReference type="Gene3D" id="6.10.340.10">
    <property type="match status" value="1"/>
</dbReference>
<dbReference type="InterPro" id="IPR003660">
    <property type="entry name" value="HAMP_dom"/>
</dbReference>
<feature type="coiled-coil region" evidence="8">
    <location>
        <begin position="372"/>
        <end position="399"/>
    </location>
</feature>
<dbReference type="Gene3D" id="3.30.70.270">
    <property type="match status" value="1"/>
</dbReference>
<evidence type="ECO:0000259" key="11">
    <source>
        <dbReference type="PROSITE" id="PS50887"/>
    </source>
</evidence>
<evidence type="ECO:0000259" key="10">
    <source>
        <dbReference type="PROSITE" id="PS50885"/>
    </source>
</evidence>
<dbReference type="InterPro" id="IPR000160">
    <property type="entry name" value="GGDEF_dom"/>
</dbReference>
<evidence type="ECO:0000256" key="6">
    <source>
        <dbReference type="ARBA" id="ARBA00023136"/>
    </source>
</evidence>
<dbReference type="SMART" id="SM00267">
    <property type="entry name" value="GGDEF"/>
    <property type="match status" value="1"/>
</dbReference>
<dbReference type="Pfam" id="PF02743">
    <property type="entry name" value="dCache_1"/>
    <property type="match status" value="1"/>
</dbReference>
<keyword evidence="3" id="KW-1003">Cell membrane</keyword>
<evidence type="ECO:0000256" key="3">
    <source>
        <dbReference type="ARBA" id="ARBA00022475"/>
    </source>
</evidence>
<gene>
    <name evidence="12" type="ORF">G7087_17610</name>
</gene>
<dbReference type="EMBL" id="JAAOCD010000011">
    <property type="protein sequence ID" value="NHL00204.1"/>
    <property type="molecule type" value="Genomic_DNA"/>
</dbReference>
<evidence type="ECO:0000313" key="12">
    <source>
        <dbReference type="EMBL" id="NHL00204.1"/>
    </source>
</evidence>
<sequence>MSPRAWGSFRLRLTLGAGGLALCTLLGVGLYAARLATQERQNFVGLQLLGAARSAAIGLATRLQEREREVEILSRVPSLAESPLDSERVARSLALRKETNTEYAWMGVASLDGRVVNATGGLLVGADVRTRPWFAAGLKGSYTGDVHQAALLATLLEPRPGGEPLRFIDLAAPVIGPAGQVRGVLAAHVHWDWIANAVRKAVREDPRATDTEVIILGRDGTVLYPLRAPGTRLPQALGRERFGMQEEPGGASYLVARASVPVTQHSDLGWSVVLRQPSAAATAPVAQLRDRLFAIGLATSLLVAALAYVLAARVSRPLERLVTAVMSVREGRGGQANFPRDGGSPELSALSDAVREMTETLLDREARLAQANAHLEQTVAERTCQLSQANEELARLAAQDALTGLANRRAFEQRAAEEEARCRRSGTGFGLLLLDIDHFKDVNDRFGHATGDQVLQQIARLLESATRETDLVARLGGEEFAVLLPELGESADTLRVAEKIRQAIQAAHFGPVGEVTVSVGCAKGDGNDTPVQLALRRADEALYKAKQAGRNRCVAADDLTAA</sequence>
<dbReference type="InterPro" id="IPR043128">
    <property type="entry name" value="Rev_trsase/Diguanyl_cyclase"/>
</dbReference>
<keyword evidence="13" id="KW-1185">Reference proteome</keyword>
<feature type="domain" description="HAMP" evidence="10">
    <location>
        <begin position="312"/>
        <end position="366"/>
    </location>
</feature>
<evidence type="ECO:0000256" key="7">
    <source>
        <dbReference type="ARBA" id="ARBA00034247"/>
    </source>
</evidence>
<evidence type="ECO:0000256" key="5">
    <source>
        <dbReference type="ARBA" id="ARBA00022989"/>
    </source>
</evidence>
<dbReference type="Pfam" id="PF00990">
    <property type="entry name" value="GGDEF"/>
    <property type="match status" value="1"/>
</dbReference>
<keyword evidence="6 9" id="KW-0472">Membrane</keyword>
<protein>
    <recommendedName>
        <fullName evidence="2">diguanylate cyclase</fullName>
        <ecNumber evidence="2">2.7.7.65</ecNumber>
    </recommendedName>
</protein>
<accession>A0ABX0I054</accession>
<keyword evidence="8" id="KW-0175">Coiled coil</keyword>
<feature type="domain" description="GGDEF" evidence="11">
    <location>
        <begin position="427"/>
        <end position="558"/>
    </location>
</feature>
<evidence type="ECO:0000256" key="4">
    <source>
        <dbReference type="ARBA" id="ARBA00022692"/>
    </source>
</evidence>